<dbReference type="EMBL" id="LNYJ01000011">
    <property type="protein sequence ID" value="KTD16317.1"/>
    <property type="molecule type" value="Genomic_DNA"/>
</dbReference>
<dbReference type="STRING" id="456.Ljor_0623"/>
<keyword evidence="2" id="KW-1185">Reference proteome</keyword>
<dbReference type="AlphaFoldDB" id="A0A0W0V8X1"/>
<evidence type="ECO:0000313" key="2">
    <source>
        <dbReference type="Proteomes" id="UP000055035"/>
    </source>
</evidence>
<dbReference type="RefSeq" id="WP_058470180.1">
    <property type="nucleotide sequence ID" value="NZ_CAAAIC010000004.1"/>
</dbReference>
<dbReference type="PATRIC" id="fig|456.5.peg.658"/>
<evidence type="ECO:0000313" key="1">
    <source>
        <dbReference type="EMBL" id="KTD16317.1"/>
    </source>
</evidence>
<reference evidence="1 2" key="1">
    <citation type="submission" date="2015-11" db="EMBL/GenBank/DDBJ databases">
        <title>Genomic analysis of 38 Legionella species identifies large and diverse effector repertoires.</title>
        <authorList>
            <person name="Burstein D."/>
            <person name="Amaro F."/>
            <person name="Zusman T."/>
            <person name="Lifshitz Z."/>
            <person name="Cohen O."/>
            <person name="Gilbert J.A."/>
            <person name="Pupko T."/>
            <person name="Shuman H.A."/>
            <person name="Segal G."/>
        </authorList>
    </citation>
    <scope>NUCLEOTIDE SEQUENCE [LARGE SCALE GENOMIC DNA]</scope>
    <source>
        <strain evidence="1 2">BL-540</strain>
    </source>
</reference>
<comment type="caution">
    <text evidence="1">The sequence shown here is derived from an EMBL/GenBank/DDBJ whole genome shotgun (WGS) entry which is preliminary data.</text>
</comment>
<sequence length="97" mass="10288">MSHNAISPEDILATGADHAEFRGIQVRKASVAAFLANIELLESSSTASEAYQQALNKLKELAPAVVAVGLHRHAQFKNTLVESIIVDAAQAFSDANS</sequence>
<protein>
    <submittedName>
        <fullName evidence="1">Uncharacterized protein</fullName>
    </submittedName>
</protein>
<proteinExistence type="predicted"/>
<name>A0A0W0V8X1_9GAMM</name>
<gene>
    <name evidence="1" type="ORF">Ljor_0623</name>
</gene>
<accession>A0A0W0V8X1</accession>
<organism evidence="1 2">
    <name type="scientific">Legionella jordanis</name>
    <dbReference type="NCBI Taxonomy" id="456"/>
    <lineage>
        <taxon>Bacteria</taxon>
        <taxon>Pseudomonadati</taxon>
        <taxon>Pseudomonadota</taxon>
        <taxon>Gammaproteobacteria</taxon>
        <taxon>Legionellales</taxon>
        <taxon>Legionellaceae</taxon>
        <taxon>Legionella</taxon>
    </lineage>
</organism>
<dbReference type="Proteomes" id="UP000055035">
    <property type="component" value="Unassembled WGS sequence"/>
</dbReference>
<dbReference type="OrthoDB" id="1453999at2"/>